<dbReference type="InterPro" id="IPR027367">
    <property type="entry name" value="Gly-zipper_YMGG"/>
</dbReference>
<proteinExistence type="predicted"/>
<gene>
    <name evidence="2" type="ORF">TM5383_00206</name>
</gene>
<dbReference type="Proteomes" id="UP000051681">
    <property type="component" value="Unassembled WGS sequence"/>
</dbReference>
<evidence type="ECO:0000313" key="3">
    <source>
        <dbReference type="Proteomes" id="UP000051681"/>
    </source>
</evidence>
<sequence>MVAQNYTDERARQGMLVGAGVGAVAGAIEEEDLGSAIAGAAIGGLIGRAEGEAEINEDRRAVMLRCLQNKGHSVLG</sequence>
<accession>A0A0P1GLN1</accession>
<protein>
    <recommendedName>
        <fullName evidence="1">YMGG-like Gly-zipper domain-containing protein</fullName>
    </recommendedName>
</protein>
<dbReference type="Pfam" id="PF13441">
    <property type="entry name" value="Gly-zipper_YMGG"/>
    <property type="match status" value="1"/>
</dbReference>
<dbReference type="EMBL" id="CYSF01000001">
    <property type="protein sequence ID" value="CUH83024.1"/>
    <property type="molecule type" value="Genomic_DNA"/>
</dbReference>
<feature type="domain" description="YMGG-like Gly-zipper" evidence="1">
    <location>
        <begin position="10"/>
        <end position="51"/>
    </location>
</feature>
<evidence type="ECO:0000259" key="1">
    <source>
        <dbReference type="Pfam" id="PF13441"/>
    </source>
</evidence>
<name>A0A0P1GLN1_9RHOB</name>
<dbReference type="AlphaFoldDB" id="A0A0P1GLN1"/>
<evidence type="ECO:0000313" key="2">
    <source>
        <dbReference type="EMBL" id="CUH83024.1"/>
    </source>
</evidence>
<reference evidence="2 3" key="1">
    <citation type="submission" date="2015-09" db="EMBL/GenBank/DDBJ databases">
        <authorList>
            <consortium name="Swine Surveillance"/>
        </authorList>
    </citation>
    <scope>NUCLEOTIDE SEQUENCE [LARGE SCALE GENOMIC DNA]</scope>
    <source>
        <strain evidence="2 3">CECT 8383</strain>
    </source>
</reference>
<keyword evidence="3" id="KW-1185">Reference proteome</keyword>
<organism evidence="2 3">
    <name type="scientific">Thalassovita mediterranea</name>
    <dbReference type="NCBI Taxonomy" id="340021"/>
    <lineage>
        <taxon>Bacteria</taxon>
        <taxon>Pseudomonadati</taxon>
        <taxon>Pseudomonadota</taxon>
        <taxon>Alphaproteobacteria</taxon>
        <taxon>Rhodobacterales</taxon>
        <taxon>Roseobacteraceae</taxon>
        <taxon>Thalassovita</taxon>
    </lineage>
</organism>